<evidence type="ECO:0000256" key="5">
    <source>
        <dbReference type="ARBA" id="ARBA00022605"/>
    </source>
</evidence>
<evidence type="ECO:0000256" key="9">
    <source>
        <dbReference type="ARBA" id="ARBA00023136"/>
    </source>
</evidence>
<feature type="transmembrane region" description="Helical" evidence="10">
    <location>
        <begin position="26"/>
        <end position="53"/>
    </location>
</feature>
<dbReference type="PANTHER" id="PTHR37468:SF1">
    <property type="entry name" value="SULFATE TRANSPORTER CYSZ"/>
    <property type="match status" value="1"/>
</dbReference>
<dbReference type="GO" id="GO:0019344">
    <property type="term" value="P:cysteine biosynthetic process"/>
    <property type="evidence" value="ECO:0007669"/>
    <property type="project" value="TreeGrafter"/>
</dbReference>
<keyword evidence="3" id="KW-1003">Cell membrane</keyword>
<dbReference type="Proteomes" id="UP000249008">
    <property type="component" value="Chromosome 1"/>
</dbReference>
<feature type="transmembrane region" description="Helical" evidence="10">
    <location>
        <begin position="65"/>
        <end position="88"/>
    </location>
</feature>
<sequence length="251" mass="28953">MKGIKLVLASFSDSFRIINEAKLKKYYFLPGIIGIFLFVVLIFLANLLSFGIMSSLESIFELEKYHALVSILIKILIWVVAVFLYYLVYKSLLLLLLSPILGYVSERVDSHLTGKKYDFTIKDNMRFLMRGAEVGFRSFIKQLVGTCVIMLLSFVFPINLSIPLLIFLLQGYFTGFSFMDYTLERYEFSPKESLEFLKKKRFYSLLCGSIFTLLFFIPFIGIFLAPLVTCVATTKVTLELIERDKFPEVID</sequence>
<dbReference type="PANTHER" id="PTHR37468">
    <property type="entry name" value="SULFATE TRANSPORTER CYSZ"/>
    <property type="match status" value="1"/>
</dbReference>
<keyword evidence="8" id="KW-0764">Sulfate transport</keyword>
<evidence type="ECO:0000313" key="11">
    <source>
        <dbReference type="EMBL" id="SQJ00363.1"/>
    </source>
</evidence>
<dbReference type="InterPro" id="IPR050480">
    <property type="entry name" value="CysZ-like"/>
</dbReference>
<dbReference type="KEGG" id="ful:C4N20_10555"/>
<evidence type="ECO:0000256" key="7">
    <source>
        <dbReference type="ARBA" id="ARBA00022989"/>
    </source>
</evidence>
<reference evidence="11 12" key="1">
    <citation type="submission" date="2018-06" db="EMBL/GenBank/DDBJ databases">
        <authorList>
            <consortium name="Pathogen Informatics"/>
            <person name="Doyle S."/>
        </authorList>
    </citation>
    <scope>NUCLEOTIDE SEQUENCE [LARGE SCALE GENOMIC DNA]</scope>
    <source>
        <strain evidence="11 12">NCTC12112</strain>
    </source>
</reference>
<evidence type="ECO:0000256" key="2">
    <source>
        <dbReference type="ARBA" id="ARBA00022448"/>
    </source>
</evidence>
<keyword evidence="4" id="KW-0997">Cell inner membrane</keyword>
<evidence type="ECO:0000256" key="1">
    <source>
        <dbReference type="ARBA" id="ARBA00004141"/>
    </source>
</evidence>
<organism evidence="11 12">
    <name type="scientific">Fusobacterium ulcerans</name>
    <dbReference type="NCBI Taxonomy" id="861"/>
    <lineage>
        <taxon>Bacteria</taxon>
        <taxon>Fusobacteriati</taxon>
        <taxon>Fusobacteriota</taxon>
        <taxon>Fusobacteriia</taxon>
        <taxon>Fusobacteriales</taxon>
        <taxon>Fusobacteriaceae</taxon>
        <taxon>Fusobacterium</taxon>
    </lineage>
</organism>
<gene>
    <name evidence="11" type="primary">cysZ</name>
    <name evidence="11" type="ORF">NCTC12112_00667</name>
</gene>
<keyword evidence="7 10" id="KW-1133">Transmembrane helix</keyword>
<dbReference type="AlphaFoldDB" id="A0AAX1TS16"/>
<keyword evidence="6 10" id="KW-0812">Transmembrane</keyword>
<dbReference type="Pfam" id="PF07264">
    <property type="entry name" value="EI24"/>
    <property type="match status" value="1"/>
</dbReference>
<accession>A0AAX1TS16</accession>
<dbReference type="EMBL" id="LS483487">
    <property type="protein sequence ID" value="SQJ00363.1"/>
    <property type="molecule type" value="Genomic_DNA"/>
</dbReference>
<evidence type="ECO:0000256" key="8">
    <source>
        <dbReference type="ARBA" id="ARBA00023032"/>
    </source>
</evidence>
<evidence type="ECO:0000256" key="6">
    <source>
        <dbReference type="ARBA" id="ARBA00022692"/>
    </source>
</evidence>
<dbReference type="GO" id="GO:0009675">
    <property type="term" value="F:high-affinity sulfate:proton symporter activity"/>
    <property type="evidence" value="ECO:0007669"/>
    <property type="project" value="TreeGrafter"/>
</dbReference>
<keyword evidence="5" id="KW-0028">Amino-acid biosynthesis</keyword>
<evidence type="ECO:0000256" key="3">
    <source>
        <dbReference type="ARBA" id="ARBA00022475"/>
    </source>
</evidence>
<dbReference type="RefSeq" id="WP_005976133.1">
    <property type="nucleotide sequence ID" value="NZ_CABKNW010000001.1"/>
</dbReference>
<evidence type="ECO:0000256" key="10">
    <source>
        <dbReference type="SAM" id="Phobius"/>
    </source>
</evidence>
<evidence type="ECO:0000256" key="4">
    <source>
        <dbReference type="ARBA" id="ARBA00022519"/>
    </source>
</evidence>
<proteinExistence type="predicted"/>
<keyword evidence="9 10" id="KW-0472">Membrane</keyword>
<comment type="subcellular location">
    <subcellularLocation>
        <location evidence="1">Membrane</location>
        <topology evidence="1">Multi-pass membrane protein</topology>
    </subcellularLocation>
</comment>
<evidence type="ECO:0000313" key="12">
    <source>
        <dbReference type="Proteomes" id="UP000249008"/>
    </source>
</evidence>
<name>A0AAX1TS16_9FUSO</name>
<protein>
    <submittedName>
        <fullName evidence="11">Sulfate transport protein CysZ</fullName>
    </submittedName>
</protein>
<dbReference type="GO" id="GO:0000103">
    <property type="term" value="P:sulfate assimilation"/>
    <property type="evidence" value="ECO:0007669"/>
    <property type="project" value="TreeGrafter"/>
</dbReference>
<dbReference type="InterPro" id="IPR059112">
    <property type="entry name" value="CysZ/EI24"/>
</dbReference>
<keyword evidence="2" id="KW-0813">Transport</keyword>
<dbReference type="GO" id="GO:0005886">
    <property type="term" value="C:plasma membrane"/>
    <property type="evidence" value="ECO:0007669"/>
    <property type="project" value="TreeGrafter"/>
</dbReference>
<dbReference type="GeneID" id="78455254"/>
<feature type="transmembrane region" description="Helical" evidence="10">
    <location>
        <begin position="202"/>
        <end position="228"/>
    </location>
</feature>